<dbReference type="Proteomes" id="UP000584374">
    <property type="component" value="Unassembled WGS sequence"/>
</dbReference>
<organism evidence="5 6">
    <name type="scientific">Saccharopolyspora phatthalungensis</name>
    <dbReference type="NCBI Taxonomy" id="664693"/>
    <lineage>
        <taxon>Bacteria</taxon>
        <taxon>Bacillati</taxon>
        <taxon>Actinomycetota</taxon>
        <taxon>Actinomycetes</taxon>
        <taxon>Pseudonocardiales</taxon>
        <taxon>Pseudonocardiaceae</taxon>
        <taxon>Saccharopolyspora</taxon>
    </lineage>
</organism>
<evidence type="ECO:0000256" key="3">
    <source>
        <dbReference type="ARBA" id="ARBA00023163"/>
    </source>
</evidence>
<dbReference type="PANTHER" id="PTHR44846:SF1">
    <property type="entry name" value="MANNOSYL-D-GLYCERATE TRANSPORT_METABOLISM SYSTEM REPRESSOR MNGR-RELATED"/>
    <property type="match status" value="1"/>
</dbReference>
<evidence type="ECO:0000313" key="6">
    <source>
        <dbReference type="Proteomes" id="UP000584374"/>
    </source>
</evidence>
<dbReference type="SUPFAM" id="SSF64288">
    <property type="entry name" value="Chorismate lyase-like"/>
    <property type="match status" value="1"/>
</dbReference>
<accession>A0A840Q885</accession>
<keyword evidence="3" id="KW-0804">Transcription</keyword>
<feature type="domain" description="HTH gntR-type" evidence="4">
    <location>
        <begin position="19"/>
        <end position="87"/>
    </location>
</feature>
<dbReference type="CDD" id="cd07377">
    <property type="entry name" value="WHTH_GntR"/>
    <property type="match status" value="1"/>
</dbReference>
<dbReference type="PRINTS" id="PR00035">
    <property type="entry name" value="HTHGNTR"/>
</dbReference>
<dbReference type="SMART" id="SM00345">
    <property type="entry name" value="HTH_GNTR"/>
    <property type="match status" value="1"/>
</dbReference>
<dbReference type="GO" id="GO:0003700">
    <property type="term" value="F:DNA-binding transcription factor activity"/>
    <property type="evidence" value="ECO:0007669"/>
    <property type="project" value="InterPro"/>
</dbReference>
<evidence type="ECO:0000256" key="1">
    <source>
        <dbReference type="ARBA" id="ARBA00023015"/>
    </source>
</evidence>
<dbReference type="RefSeq" id="WP_221467120.1">
    <property type="nucleotide sequence ID" value="NZ_JACHIW010000001.1"/>
</dbReference>
<dbReference type="PROSITE" id="PS50949">
    <property type="entry name" value="HTH_GNTR"/>
    <property type="match status" value="1"/>
</dbReference>
<dbReference type="GO" id="GO:0003677">
    <property type="term" value="F:DNA binding"/>
    <property type="evidence" value="ECO:0007669"/>
    <property type="project" value="UniProtKB-KW"/>
</dbReference>
<dbReference type="SUPFAM" id="SSF46785">
    <property type="entry name" value="Winged helix' DNA-binding domain"/>
    <property type="match status" value="1"/>
</dbReference>
<dbReference type="AlphaFoldDB" id="A0A840Q885"/>
<dbReference type="Gene3D" id="3.40.1410.10">
    <property type="entry name" value="Chorismate lyase-like"/>
    <property type="match status" value="1"/>
</dbReference>
<dbReference type="InterPro" id="IPR028978">
    <property type="entry name" value="Chorismate_lyase_/UTRA_dom_sf"/>
</dbReference>
<evidence type="ECO:0000313" key="5">
    <source>
        <dbReference type="EMBL" id="MBB5154908.1"/>
    </source>
</evidence>
<dbReference type="Gene3D" id="1.10.10.10">
    <property type="entry name" value="Winged helix-like DNA-binding domain superfamily/Winged helix DNA-binding domain"/>
    <property type="match status" value="1"/>
</dbReference>
<keyword evidence="6" id="KW-1185">Reference proteome</keyword>
<keyword evidence="1" id="KW-0805">Transcription regulation</keyword>
<proteinExistence type="predicted"/>
<dbReference type="InterPro" id="IPR036388">
    <property type="entry name" value="WH-like_DNA-bd_sf"/>
</dbReference>
<dbReference type="InterPro" id="IPR050679">
    <property type="entry name" value="Bact_HTH_transcr_reg"/>
</dbReference>
<dbReference type="InterPro" id="IPR000524">
    <property type="entry name" value="Tscrpt_reg_HTH_GntR"/>
</dbReference>
<dbReference type="PANTHER" id="PTHR44846">
    <property type="entry name" value="MANNOSYL-D-GLYCERATE TRANSPORT/METABOLISM SYSTEM REPRESSOR MNGR-RELATED"/>
    <property type="match status" value="1"/>
</dbReference>
<sequence>MSDINPAGGAIVGARRPQRRPVVDLYERIAEAIRRGTYPPGSTLPSEPDLAADLGVSRPALREALILLQVDGVITVRRGVGRTVSDRPARRGFERLRPMETLLGAGDTKVRPLVRDIEQPTDLVMQHLPVPASCEIWFWESVVVVDGVPACLVEEWSVHDEALAAVDPALPGILAAAENQPSTMLHVLSSIDPHLPLSAASTVNATVLGRRRGEVFDRSPDTPVVLVTQVVSIEHTPLIAAKYVLPSGAPGLPVRQSR</sequence>
<dbReference type="InterPro" id="IPR036390">
    <property type="entry name" value="WH_DNA-bd_sf"/>
</dbReference>
<dbReference type="Pfam" id="PF00392">
    <property type="entry name" value="GntR"/>
    <property type="match status" value="1"/>
</dbReference>
<dbReference type="EMBL" id="JACHIW010000001">
    <property type="protein sequence ID" value="MBB5154908.1"/>
    <property type="molecule type" value="Genomic_DNA"/>
</dbReference>
<name>A0A840Q885_9PSEU</name>
<keyword evidence="2 5" id="KW-0238">DNA-binding</keyword>
<reference evidence="5 6" key="1">
    <citation type="submission" date="2020-08" db="EMBL/GenBank/DDBJ databases">
        <title>Sequencing the genomes of 1000 actinobacteria strains.</title>
        <authorList>
            <person name="Klenk H.-P."/>
        </authorList>
    </citation>
    <scope>NUCLEOTIDE SEQUENCE [LARGE SCALE GENOMIC DNA]</scope>
    <source>
        <strain evidence="5 6">DSM 45584</strain>
    </source>
</reference>
<gene>
    <name evidence="5" type="ORF">BJ970_002442</name>
</gene>
<evidence type="ECO:0000256" key="2">
    <source>
        <dbReference type="ARBA" id="ARBA00023125"/>
    </source>
</evidence>
<comment type="caution">
    <text evidence="5">The sequence shown here is derived from an EMBL/GenBank/DDBJ whole genome shotgun (WGS) entry which is preliminary data.</text>
</comment>
<dbReference type="GO" id="GO:0045892">
    <property type="term" value="P:negative regulation of DNA-templated transcription"/>
    <property type="evidence" value="ECO:0007669"/>
    <property type="project" value="TreeGrafter"/>
</dbReference>
<evidence type="ECO:0000259" key="4">
    <source>
        <dbReference type="PROSITE" id="PS50949"/>
    </source>
</evidence>
<protein>
    <submittedName>
        <fullName evidence="5">DNA-binding GntR family transcriptional regulator</fullName>
    </submittedName>
</protein>